<dbReference type="Proteomes" id="UP000046392">
    <property type="component" value="Unplaced"/>
</dbReference>
<evidence type="ECO:0000313" key="3">
    <source>
        <dbReference type="Proteomes" id="UP000046392"/>
    </source>
</evidence>
<dbReference type="WBParaSite" id="SPAL_0001537084.1">
    <property type="protein sequence ID" value="SPAL_0001537084.1"/>
    <property type="gene ID" value="SPAL_0001537084"/>
</dbReference>
<dbReference type="AlphaFoldDB" id="A0A0N5CBV8"/>
<keyword evidence="2" id="KW-0732">Signal</keyword>
<keyword evidence="3" id="KW-1185">Reference proteome</keyword>
<proteinExistence type="predicted"/>
<feature type="chain" id="PRO_5005895660" evidence="2">
    <location>
        <begin position="24"/>
        <end position="91"/>
    </location>
</feature>
<evidence type="ECO:0000313" key="4">
    <source>
        <dbReference type="WBParaSite" id="SPAL_0001537084.1"/>
    </source>
</evidence>
<evidence type="ECO:0000256" key="1">
    <source>
        <dbReference type="SAM" id="MobiDB-lite"/>
    </source>
</evidence>
<evidence type="ECO:0000256" key="2">
    <source>
        <dbReference type="SAM" id="SignalP"/>
    </source>
</evidence>
<feature type="signal peptide" evidence="2">
    <location>
        <begin position="1"/>
        <end position="23"/>
    </location>
</feature>
<name>A0A0N5CBV8_STREA</name>
<feature type="region of interest" description="Disordered" evidence="1">
    <location>
        <begin position="40"/>
        <end position="60"/>
    </location>
</feature>
<feature type="compositionally biased region" description="Basic and acidic residues" evidence="1">
    <location>
        <begin position="45"/>
        <end position="60"/>
    </location>
</feature>
<sequence>MYIVKYLTILLLLILQFFSYVELIRFGSAEIDDENLLMNQNSQSTKDEPENHVDEKKKKTKKDFVNTKAYRVGLKIVNGLEKFLSDGYLTK</sequence>
<accession>A0A0N5CBV8</accession>
<reference evidence="4" key="1">
    <citation type="submission" date="2017-02" db="UniProtKB">
        <authorList>
            <consortium name="WormBaseParasite"/>
        </authorList>
    </citation>
    <scope>IDENTIFICATION</scope>
</reference>
<protein>
    <submittedName>
        <fullName evidence="4">Uncharacterized protein</fullName>
    </submittedName>
</protein>
<organism evidence="3 4">
    <name type="scientific">Strongyloides papillosus</name>
    <name type="common">Intestinal threadworm</name>
    <dbReference type="NCBI Taxonomy" id="174720"/>
    <lineage>
        <taxon>Eukaryota</taxon>
        <taxon>Metazoa</taxon>
        <taxon>Ecdysozoa</taxon>
        <taxon>Nematoda</taxon>
        <taxon>Chromadorea</taxon>
        <taxon>Rhabditida</taxon>
        <taxon>Tylenchina</taxon>
        <taxon>Panagrolaimomorpha</taxon>
        <taxon>Strongyloidoidea</taxon>
        <taxon>Strongyloididae</taxon>
        <taxon>Strongyloides</taxon>
    </lineage>
</organism>